<gene>
    <name evidence="1" type="ORF">FGIG_03045</name>
</gene>
<comment type="caution">
    <text evidence="1">The sequence shown here is derived from an EMBL/GenBank/DDBJ whole genome shotgun (WGS) entry which is preliminary data.</text>
</comment>
<reference evidence="1 2" key="1">
    <citation type="submission" date="2019-04" db="EMBL/GenBank/DDBJ databases">
        <title>Annotation for the trematode Fasciola gigantica.</title>
        <authorList>
            <person name="Choi Y.-J."/>
        </authorList>
    </citation>
    <scope>NUCLEOTIDE SEQUENCE [LARGE SCALE GENOMIC DNA]</scope>
    <source>
        <strain evidence="1">Uganda_cow_1</strain>
    </source>
</reference>
<proteinExistence type="predicted"/>
<dbReference type="Proteomes" id="UP000316759">
    <property type="component" value="Unassembled WGS sequence"/>
</dbReference>
<organism evidence="1 2">
    <name type="scientific">Fasciola gigantica</name>
    <name type="common">Giant liver fluke</name>
    <dbReference type="NCBI Taxonomy" id="46835"/>
    <lineage>
        <taxon>Eukaryota</taxon>
        <taxon>Metazoa</taxon>
        <taxon>Spiralia</taxon>
        <taxon>Lophotrochozoa</taxon>
        <taxon>Platyhelminthes</taxon>
        <taxon>Trematoda</taxon>
        <taxon>Digenea</taxon>
        <taxon>Plagiorchiida</taxon>
        <taxon>Echinostomata</taxon>
        <taxon>Echinostomatoidea</taxon>
        <taxon>Fasciolidae</taxon>
        <taxon>Fasciola</taxon>
    </lineage>
</organism>
<evidence type="ECO:0000313" key="1">
    <source>
        <dbReference type="EMBL" id="TPP65699.1"/>
    </source>
</evidence>
<protein>
    <submittedName>
        <fullName evidence="1">Uncharacterized protein</fullName>
    </submittedName>
</protein>
<dbReference type="EMBL" id="SUNJ01002813">
    <property type="protein sequence ID" value="TPP65699.1"/>
    <property type="molecule type" value="Genomic_DNA"/>
</dbReference>
<keyword evidence="2" id="KW-1185">Reference proteome</keyword>
<sequence>MRIIGKWDPFFIQGFERPKGFGRCCAEGFERPKGNFGRCCVLK</sequence>
<accession>A0A504YYG4</accession>
<evidence type="ECO:0000313" key="2">
    <source>
        <dbReference type="Proteomes" id="UP000316759"/>
    </source>
</evidence>
<name>A0A504YYG4_FASGI</name>
<dbReference type="AlphaFoldDB" id="A0A504YYG4"/>